<dbReference type="Proteomes" id="UP000009079">
    <property type="component" value="Chromosome"/>
</dbReference>
<dbReference type="Pfam" id="PF20501">
    <property type="entry name" value="MbhE"/>
    <property type="match status" value="1"/>
</dbReference>
<keyword evidence="2" id="KW-1003">Cell membrane</keyword>
<dbReference type="PANTHER" id="PTHR33932:SF4">
    <property type="entry name" value="NA(+)_H(+) ANTIPORTER SUBUNIT B"/>
    <property type="match status" value="1"/>
</dbReference>
<feature type="transmembrane region" description="Helical" evidence="6">
    <location>
        <begin position="69"/>
        <end position="87"/>
    </location>
</feature>
<evidence type="ECO:0000256" key="4">
    <source>
        <dbReference type="ARBA" id="ARBA00022989"/>
    </source>
</evidence>
<organism evidence="9 10">
    <name type="scientific">Thermococcus sibiricus (strain DSM 12597 / MM 739)</name>
    <dbReference type="NCBI Taxonomy" id="604354"/>
    <lineage>
        <taxon>Archaea</taxon>
        <taxon>Methanobacteriati</taxon>
        <taxon>Methanobacteriota</taxon>
        <taxon>Thermococci</taxon>
        <taxon>Thermococcales</taxon>
        <taxon>Thermococcaceae</taxon>
        <taxon>Thermococcus</taxon>
    </lineage>
</organism>
<feature type="transmembrane region" description="Helical" evidence="6">
    <location>
        <begin position="201"/>
        <end position="219"/>
    </location>
</feature>
<dbReference type="GO" id="GO:0005886">
    <property type="term" value="C:plasma membrane"/>
    <property type="evidence" value="ECO:0007669"/>
    <property type="project" value="UniProtKB-SubCell"/>
</dbReference>
<feature type="domain" description="Na+/H+ antiporter MnhB subunit-related protein" evidence="7">
    <location>
        <begin position="102"/>
        <end position="225"/>
    </location>
</feature>
<sequence>MVGEMVKRILAIVFILIIGLWMAKGLDQVPFGEDRMLVGKYYLEHVTEETGAINAVTAVVVNYRGFDTLGEVTVLFIASTGVAALLWRKKRKRTAKKEGSVVLTTGAKLLLPFVMLFGAYIFIHGHLTPGGGFPGGATIATAFLLLYVAFTVYEIDHKIFEPLEGLAGVGYVTVGLIGLAVGGYFLFDWIWQSWGLGKENIGRLFSAGFIPIIYILIGLKVGTELTGIIDNMVKEPEEGGQ</sequence>
<dbReference type="InterPro" id="IPR050622">
    <property type="entry name" value="CPA3_antiporter_subunitB"/>
</dbReference>
<dbReference type="NCBIfam" id="NF009217">
    <property type="entry name" value="PRK12567.1-1"/>
    <property type="match status" value="1"/>
</dbReference>
<evidence type="ECO:0000256" key="6">
    <source>
        <dbReference type="SAM" id="Phobius"/>
    </source>
</evidence>
<feature type="transmembrane region" description="Helical" evidence="6">
    <location>
        <begin position="99"/>
        <end position="123"/>
    </location>
</feature>
<dbReference type="Pfam" id="PF04039">
    <property type="entry name" value="MnhB"/>
    <property type="match status" value="1"/>
</dbReference>
<evidence type="ECO:0000256" key="1">
    <source>
        <dbReference type="ARBA" id="ARBA00004651"/>
    </source>
</evidence>
<dbReference type="InterPro" id="IPR007182">
    <property type="entry name" value="MnhB"/>
</dbReference>
<comment type="subcellular location">
    <subcellularLocation>
        <location evidence="1">Cell membrane</location>
        <topology evidence="1">Multi-pass membrane protein</topology>
    </subcellularLocation>
</comment>
<evidence type="ECO:0000256" key="5">
    <source>
        <dbReference type="ARBA" id="ARBA00023136"/>
    </source>
</evidence>
<evidence type="ECO:0000259" key="8">
    <source>
        <dbReference type="Pfam" id="PF20501"/>
    </source>
</evidence>
<evidence type="ECO:0000256" key="3">
    <source>
        <dbReference type="ARBA" id="ARBA00022692"/>
    </source>
</evidence>
<dbReference type="KEGG" id="tsi:TSIB_1913"/>
<dbReference type="NCBIfam" id="NF006248">
    <property type="entry name" value="PRK08386.1"/>
    <property type="match status" value="1"/>
</dbReference>
<keyword evidence="4 6" id="KW-1133">Transmembrane helix</keyword>
<dbReference type="eggNOG" id="arCOG03079">
    <property type="taxonomic scope" value="Archaea"/>
</dbReference>
<keyword evidence="10" id="KW-1185">Reference proteome</keyword>
<dbReference type="EMBL" id="CP001463">
    <property type="protein sequence ID" value="ACS90962.1"/>
    <property type="molecule type" value="Genomic_DNA"/>
</dbReference>
<evidence type="ECO:0000259" key="7">
    <source>
        <dbReference type="Pfam" id="PF04039"/>
    </source>
</evidence>
<keyword evidence="5 6" id="KW-0472">Membrane</keyword>
<evidence type="ECO:0000313" key="9">
    <source>
        <dbReference type="EMBL" id="ACS90962.1"/>
    </source>
</evidence>
<feature type="transmembrane region" description="Helical" evidence="6">
    <location>
        <begin position="165"/>
        <end position="186"/>
    </location>
</feature>
<name>C5ZZY1_THESM</name>
<proteinExistence type="predicted"/>
<dbReference type="HOGENOM" id="CLU_069132_3_0_2"/>
<feature type="transmembrane region" description="Helical" evidence="6">
    <location>
        <begin position="135"/>
        <end position="153"/>
    </location>
</feature>
<dbReference type="AlphaFoldDB" id="C5ZZY1"/>
<gene>
    <name evidence="9" type="ordered locus">TSIB_1913</name>
</gene>
<dbReference type="InterPro" id="IPR046806">
    <property type="entry name" value="MrpA_C/MbhE"/>
</dbReference>
<feature type="domain" description="MrpA C-terminal/MbhE" evidence="8">
    <location>
        <begin position="33"/>
        <end position="90"/>
    </location>
</feature>
<protein>
    <submittedName>
        <fullName evidence="9">Membrane-bound NADP+-reducing complex MBX, subunit MbxF (Na+/H+ transporter subunit)</fullName>
    </submittedName>
</protein>
<evidence type="ECO:0000313" key="10">
    <source>
        <dbReference type="Proteomes" id="UP000009079"/>
    </source>
</evidence>
<evidence type="ECO:0000256" key="2">
    <source>
        <dbReference type="ARBA" id="ARBA00022475"/>
    </source>
</evidence>
<dbReference type="STRING" id="604354.TSIB_1913"/>
<keyword evidence="3 6" id="KW-0812">Transmembrane</keyword>
<accession>C5ZZY1</accession>
<dbReference type="PANTHER" id="PTHR33932">
    <property type="entry name" value="NA(+)/H(+) ANTIPORTER SUBUNIT B"/>
    <property type="match status" value="1"/>
</dbReference>
<reference evidence="9 10" key="1">
    <citation type="journal article" date="2009" name="Appl. Environ. Microbiol.">
        <title>Metabolic versatility and indigenous origin of the archaeon Thermococcus sibiricus, isolated from a siberian oil reservoir, as revealed by genome analysis.</title>
        <authorList>
            <person name="Mardanov A.V."/>
            <person name="Ravin N.V."/>
            <person name="Svetlitchnyi V.A."/>
            <person name="Beletsky A.V."/>
            <person name="Miroshnichenko M.L."/>
            <person name="Bonch-Osmolovskaya E.A."/>
            <person name="Skryabin K.G."/>
        </authorList>
    </citation>
    <scope>NUCLEOTIDE SEQUENCE [LARGE SCALE GENOMIC DNA]</scope>
    <source>
        <strain evidence="10">DSM 12597 / MM 739</strain>
    </source>
</reference>